<dbReference type="Pfam" id="PF04203">
    <property type="entry name" value="Sortase"/>
    <property type="match status" value="1"/>
</dbReference>
<organism evidence="2 3">
    <name type="scientific">Streptomyces synnematoformans</name>
    <dbReference type="NCBI Taxonomy" id="415721"/>
    <lineage>
        <taxon>Bacteria</taxon>
        <taxon>Bacillati</taxon>
        <taxon>Actinomycetota</taxon>
        <taxon>Actinomycetes</taxon>
        <taxon>Kitasatosporales</taxon>
        <taxon>Streptomycetaceae</taxon>
        <taxon>Streptomyces</taxon>
    </lineage>
</organism>
<dbReference type="Proteomes" id="UP001500443">
    <property type="component" value="Unassembled WGS sequence"/>
</dbReference>
<comment type="caution">
    <text evidence="2">The sequence shown here is derived from an EMBL/GenBank/DDBJ whole genome shotgun (WGS) entry which is preliminary data.</text>
</comment>
<dbReference type="CDD" id="cd05829">
    <property type="entry name" value="Sortase_F"/>
    <property type="match status" value="1"/>
</dbReference>
<dbReference type="NCBIfam" id="NF033748">
    <property type="entry name" value="class_F_sortase"/>
    <property type="match status" value="1"/>
</dbReference>
<proteinExistence type="predicted"/>
<dbReference type="EMBL" id="BAAAPF010000605">
    <property type="protein sequence ID" value="GAA1516789.1"/>
    <property type="molecule type" value="Genomic_DNA"/>
</dbReference>
<name>A0ABN2AEI5_9ACTN</name>
<keyword evidence="1" id="KW-0378">Hydrolase</keyword>
<evidence type="ECO:0000313" key="2">
    <source>
        <dbReference type="EMBL" id="GAA1516789.1"/>
    </source>
</evidence>
<evidence type="ECO:0000256" key="1">
    <source>
        <dbReference type="ARBA" id="ARBA00022801"/>
    </source>
</evidence>
<accession>A0ABN2AEI5</accession>
<dbReference type="InterPro" id="IPR023365">
    <property type="entry name" value="Sortase_dom-sf"/>
</dbReference>
<evidence type="ECO:0000313" key="3">
    <source>
        <dbReference type="Proteomes" id="UP001500443"/>
    </source>
</evidence>
<gene>
    <name evidence="2" type="ORF">GCM10009802_67610</name>
</gene>
<dbReference type="Gene3D" id="2.40.260.10">
    <property type="entry name" value="Sortase"/>
    <property type="match status" value="1"/>
</dbReference>
<dbReference type="InterPro" id="IPR042001">
    <property type="entry name" value="Sortase_F"/>
</dbReference>
<dbReference type="InterPro" id="IPR005754">
    <property type="entry name" value="Sortase"/>
</dbReference>
<sequence length="147" mass="15644">MPSVGIEGPVVSRGLDGDGAVEAPPFGNANEIGWYRGGARPGAAGVAVFVGHMDTRAKPAVFYRLGDVRPGEEVTVTRADGRTAVFTVERVETVAKDDFDAQRVYGQHKRGRAEIRLLTCGGAYEPEERSYTGNLVVSGYLTRTGTG</sequence>
<evidence type="ECO:0008006" key="4">
    <source>
        <dbReference type="Google" id="ProtNLM"/>
    </source>
</evidence>
<reference evidence="2 3" key="1">
    <citation type="journal article" date="2019" name="Int. J. Syst. Evol. Microbiol.">
        <title>The Global Catalogue of Microorganisms (GCM) 10K type strain sequencing project: providing services to taxonomists for standard genome sequencing and annotation.</title>
        <authorList>
            <consortium name="The Broad Institute Genomics Platform"/>
            <consortium name="The Broad Institute Genome Sequencing Center for Infectious Disease"/>
            <person name="Wu L."/>
            <person name="Ma J."/>
        </authorList>
    </citation>
    <scope>NUCLEOTIDE SEQUENCE [LARGE SCALE GENOMIC DNA]</scope>
    <source>
        <strain evidence="2 3">JCM 15481</strain>
    </source>
</reference>
<dbReference type="SUPFAM" id="SSF63817">
    <property type="entry name" value="Sortase"/>
    <property type="match status" value="1"/>
</dbReference>
<keyword evidence="3" id="KW-1185">Reference proteome</keyword>
<protein>
    <recommendedName>
        <fullName evidence="4">Class F sortase</fullName>
    </recommendedName>
</protein>